<gene>
    <name evidence="1" type="ORF">BofuT4_uP038290.1</name>
</gene>
<evidence type="ECO:0000313" key="2">
    <source>
        <dbReference type="Proteomes" id="UP000008177"/>
    </source>
</evidence>
<dbReference type="HOGENOM" id="CLU_3319950_0_0_1"/>
<dbReference type="Proteomes" id="UP000008177">
    <property type="component" value="Unplaced contigs"/>
</dbReference>
<sequence length="39" mass="4459">MTDKFTQKFYAYPDGGVETIQLQNYFPRGTVNSTSPRLS</sequence>
<proteinExistence type="predicted"/>
<protein>
    <submittedName>
        <fullName evidence="1">Uncharacterized protein</fullName>
    </submittedName>
</protein>
<organism evidence="1 2">
    <name type="scientific">Botryotinia fuckeliana (strain T4)</name>
    <name type="common">Noble rot fungus</name>
    <name type="synonym">Botrytis cinerea</name>
    <dbReference type="NCBI Taxonomy" id="999810"/>
    <lineage>
        <taxon>Eukaryota</taxon>
        <taxon>Fungi</taxon>
        <taxon>Dikarya</taxon>
        <taxon>Ascomycota</taxon>
        <taxon>Pezizomycotina</taxon>
        <taxon>Leotiomycetes</taxon>
        <taxon>Helotiales</taxon>
        <taxon>Sclerotiniaceae</taxon>
        <taxon>Botrytis</taxon>
    </lineage>
</organism>
<reference evidence="2" key="1">
    <citation type="journal article" date="2011" name="PLoS Genet.">
        <title>Genomic analysis of the necrotrophic fungal pathogens Sclerotinia sclerotiorum and Botrytis cinerea.</title>
        <authorList>
            <person name="Amselem J."/>
            <person name="Cuomo C.A."/>
            <person name="van Kan J.A."/>
            <person name="Viaud M."/>
            <person name="Benito E.P."/>
            <person name="Couloux A."/>
            <person name="Coutinho P.M."/>
            <person name="de Vries R.P."/>
            <person name="Dyer P.S."/>
            <person name="Fillinger S."/>
            <person name="Fournier E."/>
            <person name="Gout L."/>
            <person name="Hahn M."/>
            <person name="Kohn L."/>
            <person name="Lapalu N."/>
            <person name="Plummer K.M."/>
            <person name="Pradier J.M."/>
            <person name="Quevillon E."/>
            <person name="Sharon A."/>
            <person name="Simon A."/>
            <person name="ten Have A."/>
            <person name="Tudzynski B."/>
            <person name="Tudzynski P."/>
            <person name="Wincker P."/>
            <person name="Andrew M."/>
            <person name="Anthouard V."/>
            <person name="Beever R.E."/>
            <person name="Beffa R."/>
            <person name="Benoit I."/>
            <person name="Bouzid O."/>
            <person name="Brault B."/>
            <person name="Chen Z."/>
            <person name="Choquer M."/>
            <person name="Collemare J."/>
            <person name="Cotton P."/>
            <person name="Danchin E.G."/>
            <person name="Da Silva C."/>
            <person name="Gautier A."/>
            <person name="Giraud C."/>
            <person name="Giraud T."/>
            <person name="Gonzalez C."/>
            <person name="Grossetete S."/>
            <person name="Guldener U."/>
            <person name="Henrissat B."/>
            <person name="Howlett B.J."/>
            <person name="Kodira C."/>
            <person name="Kretschmer M."/>
            <person name="Lappartient A."/>
            <person name="Leroch M."/>
            <person name="Levis C."/>
            <person name="Mauceli E."/>
            <person name="Neuveglise C."/>
            <person name="Oeser B."/>
            <person name="Pearson M."/>
            <person name="Poulain J."/>
            <person name="Poussereau N."/>
            <person name="Quesneville H."/>
            <person name="Rascle C."/>
            <person name="Schumacher J."/>
            <person name="Segurens B."/>
            <person name="Sexton A."/>
            <person name="Silva E."/>
            <person name="Sirven C."/>
            <person name="Soanes D.M."/>
            <person name="Talbot N.J."/>
            <person name="Templeton M."/>
            <person name="Yandava C."/>
            <person name="Yarden O."/>
            <person name="Zeng Q."/>
            <person name="Rollins J.A."/>
            <person name="Lebrun M.H."/>
            <person name="Dickman M."/>
        </authorList>
    </citation>
    <scope>NUCLEOTIDE SEQUENCE [LARGE SCALE GENOMIC DNA]</scope>
    <source>
        <strain evidence="2">T4</strain>
    </source>
</reference>
<dbReference type="EMBL" id="FQ790285">
    <property type="protein sequence ID" value="CCD46927.1"/>
    <property type="molecule type" value="Genomic_DNA"/>
</dbReference>
<accession>G2Y2N7</accession>
<dbReference type="InParanoid" id="G2Y2N7"/>
<evidence type="ECO:0000313" key="1">
    <source>
        <dbReference type="EMBL" id="CCD46927.1"/>
    </source>
</evidence>
<dbReference type="AlphaFoldDB" id="G2Y2N7"/>
<name>G2Y2N7_BOTF4</name>